<gene>
    <name evidence="2" type="ORF">E5288_WYG003277</name>
</gene>
<comment type="caution">
    <text evidence="2">The sequence shown here is derived from an EMBL/GenBank/DDBJ whole genome shotgun (WGS) entry which is preliminary data.</text>
</comment>
<dbReference type="EMBL" id="VBQZ03000187">
    <property type="protein sequence ID" value="MXQ97308.1"/>
    <property type="molecule type" value="Genomic_DNA"/>
</dbReference>
<protein>
    <submittedName>
        <fullName evidence="2">Uncharacterized protein</fullName>
    </submittedName>
</protein>
<dbReference type="Proteomes" id="UP000322234">
    <property type="component" value="Unassembled WGS sequence"/>
</dbReference>
<proteinExistence type="predicted"/>
<feature type="region of interest" description="Disordered" evidence="1">
    <location>
        <begin position="1"/>
        <end position="134"/>
    </location>
</feature>
<evidence type="ECO:0000313" key="3">
    <source>
        <dbReference type="Proteomes" id="UP000322234"/>
    </source>
</evidence>
<organism evidence="2 3">
    <name type="scientific">Bos mutus</name>
    <name type="common">wild yak</name>
    <dbReference type="NCBI Taxonomy" id="72004"/>
    <lineage>
        <taxon>Eukaryota</taxon>
        <taxon>Metazoa</taxon>
        <taxon>Chordata</taxon>
        <taxon>Craniata</taxon>
        <taxon>Vertebrata</taxon>
        <taxon>Euteleostomi</taxon>
        <taxon>Mammalia</taxon>
        <taxon>Eutheria</taxon>
        <taxon>Laurasiatheria</taxon>
        <taxon>Artiodactyla</taxon>
        <taxon>Ruminantia</taxon>
        <taxon>Pecora</taxon>
        <taxon>Bovidae</taxon>
        <taxon>Bovinae</taxon>
        <taxon>Bos</taxon>
    </lineage>
</organism>
<name>A0A6B0S466_9CETA</name>
<reference evidence="2" key="1">
    <citation type="submission" date="2019-10" db="EMBL/GenBank/DDBJ databases">
        <title>The sequence and de novo assembly of the wild yak genome.</title>
        <authorList>
            <person name="Liu Y."/>
        </authorList>
    </citation>
    <scope>NUCLEOTIDE SEQUENCE [LARGE SCALE GENOMIC DNA]</scope>
    <source>
        <strain evidence="2">WY2019</strain>
    </source>
</reference>
<sequence length="194" mass="20742">MAAIRPVPAAVRGQALPSLHAASPEEGQPQRPASSLLSAADDRGKPLQSGSGLCSFHPELSCPRAQEEEETQQKARTQWPLQRYADVAGPLPTGSRNQRLQLTTQSVTPREVSEGPRRPSAQHPEALLSAPNPGGASLGMRLAPCTSDDFSRVAWFRKLPFALQFLGGSSPFLPLIENSLDPVSRDGVKESSTS</sequence>
<keyword evidence="3" id="KW-1185">Reference proteome</keyword>
<dbReference type="AlphaFoldDB" id="A0A6B0S466"/>
<accession>A0A6B0S466</accession>
<feature type="compositionally biased region" description="Polar residues" evidence="1">
    <location>
        <begin position="94"/>
        <end position="108"/>
    </location>
</feature>
<evidence type="ECO:0000313" key="2">
    <source>
        <dbReference type="EMBL" id="MXQ97308.1"/>
    </source>
</evidence>
<evidence type="ECO:0000256" key="1">
    <source>
        <dbReference type="SAM" id="MobiDB-lite"/>
    </source>
</evidence>